<dbReference type="KEGG" id="mou:OU421_05465"/>
<dbReference type="InterPro" id="IPR022642">
    <property type="entry name" value="CheR_C"/>
</dbReference>
<evidence type="ECO:0000259" key="1">
    <source>
        <dbReference type="PROSITE" id="PS50123"/>
    </source>
</evidence>
<dbReference type="InterPro" id="IPR000780">
    <property type="entry name" value="CheR_MeTrfase"/>
</dbReference>
<sequence>MAFTFFFRDLQTLQTIIDYMLPSFRSRRFINIWSAGCAMGQEPYTIALLLRENMGQMIFRNVKIYASDIDTYETFGKIITEGSYPENELQRMPRDIFAKHFFPDENKPGNYQVSDEIKKRLVFQKHNLLSFEPFRNNFSLIVCKNVLLHFTEEDRSRVIRMFHGSLEEGGFFLTEHTQKMPEDVEHLFEQIVPNAHVYRKISVK</sequence>
<evidence type="ECO:0000313" key="3">
    <source>
        <dbReference type="Proteomes" id="UP001163096"/>
    </source>
</evidence>
<dbReference type="PANTHER" id="PTHR24422">
    <property type="entry name" value="CHEMOTAXIS PROTEIN METHYLTRANSFERASE"/>
    <property type="match status" value="1"/>
</dbReference>
<dbReference type="Gene3D" id="3.40.50.150">
    <property type="entry name" value="Vaccinia Virus protein VP39"/>
    <property type="match status" value="1"/>
</dbReference>
<accession>A0A9X9T9E5</accession>
<dbReference type="PANTHER" id="PTHR24422:SF10">
    <property type="entry name" value="CHEMOTAXIS PROTEIN METHYLTRANSFERASE 2"/>
    <property type="match status" value="1"/>
</dbReference>
<feature type="domain" description="CheR-type methyltransferase" evidence="1">
    <location>
        <begin position="1"/>
        <end position="201"/>
    </location>
</feature>
<dbReference type="SMART" id="SM00138">
    <property type="entry name" value="MeTrc"/>
    <property type="match status" value="1"/>
</dbReference>
<dbReference type="PROSITE" id="PS50123">
    <property type="entry name" value="CHER"/>
    <property type="match status" value="1"/>
</dbReference>
<evidence type="ECO:0000313" key="2">
    <source>
        <dbReference type="EMBL" id="WAI02321.1"/>
    </source>
</evidence>
<name>A0A9X9T9E5_METOG</name>
<organism evidence="2 3">
    <name type="scientific">Methanogenium organophilum</name>
    <dbReference type="NCBI Taxonomy" id="2199"/>
    <lineage>
        <taxon>Archaea</taxon>
        <taxon>Methanobacteriati</taxon>
        <taxon>Methanobacteriota</taxon>
        <taxon>Stenosarchaea group</taxon>
        <taxon>Methanomicrobia</taxon>
        <taxon>Methanomicrobiales</taxon>
        <taxon>Methanomicrobiaceae</taxon>
        <taxon>Methanogenium</taxon>
    </lineage>
</organism>
<dbReference type="GeneID" id="76834529"/>
<dbReference type="Proteomes" id="UP001163096">
    <property type="component" value="Chromosome"/>
</dbReference>
<dbReference type="GO" id="GO:0008757">
    <property type="term" value="F:S-adenosylmethionine-dependent methyltransferase activity"/>
    <property type="evidence" value="ECO:0007669"/>
    <property type="project" value="InterPro"/>
</dbReference>
<protein>
    <submittedName>
        <fullName evidence="2">Chemotaxis protein CheR</fullName>
    </submittedName>
</protein>
<dbReference type="EMBL" id="CP113361">
    <property type="protein sequence ID" value="WAI02321.1"/>
    <property type="molecule type" value="Genomic_DNA"/>
</dbReference>
<dbReference type="SUPFAM" id="SSF53335">
    <property type="entry name" value="S-adenosyl-L-methionine-dependent methyltransferases"/>
    <property type="match status" value="1"/>
</dbReference>
<dbReference type="PRINTS" id="PR00996">
    <property type="entry name" value="CHERMTFRASE"/>
</dbReference>
<dbReference type="InterPro" id="IPR029063">
    <property type="entry name" value="SAM-dependent_MTases_sf"/>
</dbReference>
<dbReference type="Pfam" id="PF01739">
    <property type="entry name" value="CheR"/>
    <property type="match status" value="1"/>
</dbReference>
<dbReference type="RefSeq" id="WP_268187599.1">
    <property type="nucleotide sequence ID" value="NZ_CP113361.1"/>
</dbReference>
<dbReference type="InterPro" id="IPR050903">
    <property type="entry name" value="Bact_Chemotaxis_MeTrfase"/>
</dbReference>
<reference evidence="2" key="1">
    <citation type="submission" date="2022-11" db="EMBL/GenBank/DDBJ databases">
        <title>Complete genome sequence of Methanogenium organophilum DSM 3596.</title>
        <authorList>
            <person name="Chen S.-C."/>
            <person name="Lai S.-J."/>
            <person name="You Y.-T."/>
        </authorList>
    </citation>
    <scope>NUCLEOTIDE SEQUENCE</scope>
    <source>
        <strain evidence="2">DSM 3596</strain>
    </source>
</reference>
<dbReference type="AlphaFoldDB" id="A0A9X9T9E5"/>
<keyword evidence="3" id="KW-1185">Reference proteome</keyword>
<gene>
    <name evidence="2" type="ORF">OU421_05465</name>
</gene>
<proteinExistence type="predicted"/>